<dbReference type="GO" id="GO:0005829">
    <property type="term" value="C:cytosol"/>
    <property type="evidence" value="ECO:0007669"/>
    <property type="project" value="TreeGrafter"/>
</dbReference>
<dbReference type="Gene3D" id="3.30.420.110">
    <property type="entry name" value="MutS, connector domain"/>
    <property type="match status" value="1"/>
</dbReference>
<comment type="similarity">
    <text evidence="1">Belongs to the DNA mismatch repair MutS family.</text>
</comment>
<dbReference type="SMART" id="SM00533">
    <property type="entry name" value="MUTSd"/>
    <property type="match status" value="1"/>
</dbReference>
<evidence type="ECO:0000256" key="6">
    <source>
        <dbReference type="ARBA" id="ARBA00023204"/>
    </source>
</evidence>
<dbReference type="InterPro" id="IPR036678">
    <property type="entry name" value="MutS_con_dom_sf"/>
</dbReference>
<keyword evidence="2" id="KW-0547">Nucleotide-binding</keyword>
<evidence type="ECO:0000256" key="5">
    <source>
        <dbReference type="ARBA" id="ARBA00023125"/>
    </source>
</evidence>
<feature type="domain" description="DNA mismatch repair proteins mutS family" evidence="8">
    <location>
        <begin position="703"/>
        <end position="719"/>
    </location>
</feature>
<dbReference type="AlphaFoldDB" id="A0A3B0VUF2"/>
<dbReference type="SUPFAM" id="SSF48334">
    <property type="entry name" value="DNA repair protein MutS, domain III"/>
    <property type="match status" value="1"/>
</dbReference>
<protein>
    <submittedName>
        <fullName evidence="9">DNA mismatch repair protein MutS</fullName>
    </submittedName>
</protein>
<dbReference type="SUPFAM" id="SSF55271">
    <property type="entry name" value="DNA repair protein MutS, domain I"/>
    <property type="match status" value="1"/>
</dbReference>
<dbReference type="InterPro" id="IPR007861">
    <property type="entry name" value="DNA_mismatch_repair_MutS_clamp"/>
</dbReference>
<evidence type="ECO:0000259" key="8">
    <source>
        <dbReference type="PROSITE" id="PS00486"/>
    </source>
</evidence>
<dbReference type="SUPFAM" id="SSF53150">
    <property type="entry name" value="DNA repair protein MutS, domain II"/>
    <property type="match status" value="1"/>
</dbReference>
<dbReference type="Pfam" id="PF01624">
    <property type="entry name" value="MutS_I"/>
    <property type="match status" value="1"/>
</dbReference>
<evidence type="ECO:0000256" key="1">
    <source>
        <dbReference type="ARBA" id="ARBA00006271"/>
    </source>
</evidence>
<evidence type="ECO:0000256" key="4">
    <source>
        <dbReference type="ARBA" id="ARBA00022840"/>
    </source>
</evidence>
<evidence type="ECO:0000256" key="2">
    <source>
        <dbReference type="ARBA" id="ARBA00022741"/>
    </source>
</evidence>
<dbReference type="PANTHER" id="PTHR11361:SF34">
    <property type="entry name" value="DNA MISMATCH REPAIR PROTEIN MSH1, MITOCHONDRIAL"/>
    <property type="match status" value="1"/>
</dbReference>
<organism evidence="9">
    <name type="scientific">hydrothermal vent metagenome</name>
    <dbReference type="NCBI Taxonomy" id="652676"/>
    <lineage>
        <taxon>unclassified sequences</taxon>
        <taxon>metagenomes</taxon>
        <taxon>ecological metagenomes</taxon>
    </lineage>
</organism>
<dbReference type="CDD" id="cd03284">
    <property type="entry name" value="ABC_MutS1"/>
    <property type="match status" value="1"/>
</dbReference>
<dbReference type="Gene3D" id="6.10.140.430">
    <property type="match status" value="1"/>
</dbReference>
<dbReference type="FunFam" id="3.40.1170.10:FF:000001">
    <property type="entry name" value="DNA mismatch repair protein MutS"/>
    <property type="match status" value="1"/>
</dbReference>
<accession>A0A3B0VUF2</accession>
<dbReference type="InterPro" id="IPR045076">
    <property type="entry name" value="MutS"/>
</dbReference>
<dbReference type="SUPFAM" id="SSF52540">
    <property type="entry name" value="P-loop containing nucleoside triphosphate hydrolases"/>
    <property type="match status" value="1"/>
</dbReference>
<dbReference type="FunFam" id="1.10.1420.10:FF:000001">
    <property type="entry name" value="DNA mismatch repair protein MutS"/>
    <property type="match status" value="1"/>
</dbReference>
<keyword evidence="6" id="KW-0234">DNA repair</keyword>
<dbReference type="GO" id="GO:0005524">
    <property type="term" value="F:ATP binding"/>
    <property type="evidence" value="ECO:0007669"/>
    <property type="project" value="UniProtKB-KW"/>
</dbReference>
<comment type="function">
    <text evidence="7">This protein is involved in the repair of mismatches in DNA. It is possible that it carries out the mismatch recognition step. This protein has a weak ATPase activity.</text>
</comment>
<name>A0A3B0VUF2_9ZZZZ</name>
<dbReference type="InterPro" id="IPR007696">
    <property type="entry name" value="DNA_mismatch_repair_MutS_core"/>
</dbReference>
<dbReference type="InterPro" id="IPR000432">
    <property type="entry name" value="DNA_mismatch_repair_MutS_C"/>
</dbReference>
<evidence type="ECO:0000256" key="3">
    <source>
        <dbReference type="ARBA" id="ARBA00022763"/>
    </source>
</evidence>
<keyword evidence="5" id="KW-0238">DNA-binding</keyword>
<dbReference type="InterPro" id="IPR016151">
    <property type="entry name" value="DNA_mismatch_repair_MutS_N"/>
</dbReference>
<dbReference type="InterPro" id="IPR027417">
    <property type="entry name" value="P-loop_NTPase"/>
</dbReference>
<dbReference type="Pfam" id="PF05192">
    <property type="entry name" value="MutS_III"/>
    <property type="match status" value="1"/>
</dbReference>
<dbReference type="Gene3D" id="3.40.50.300">
    <property type="entry name" value="P-loop containing nucleotide triphosphate hydrolases"/>
    <property type="match status" value="1"/>
</dbReference>
<proteinExistence type="inferred from homology"/>
<dbReference type="InterPro" id="IPR007695">
    <property type="entry name" value="DNA_mismatch_repair_MutS-lik_N"/>
</dbReference>
<dbReference type="Pfam" id="PF05188">
    <property type="entry name" value="MutS_II"/>
    <property type="match status" value="1"/>
</dbReference>
<dbReference type="PIRSF" id="PIRSF037677">
    <property type="entry name" value="DNA_mis_repair_Msh6"/>
    <property type="match status" value="1"/>
</dbReference>
<dbReference type="InterPro" id="IPR005748">
    <property type="entry name" value="DNA_mismatch_repair_MutS"/>
</dbReference>
<keyword evidence="4" id="KW-0067">ATP-binding</keyword>
<dbReference type="InterPro" id="IPR007860">
    <property type="entry name" value="DNA_mmatch_repair_MutS_con_dom"/>
</dbReference>
<dbReference type="Pfam" id="PF00488">
    <property type="entry name" value="MutS_V"/>
    <property type="match status" value="1"/>
</dbReference>
<dbReference type="GO" id="GO:0030983">
    <property type="term" value="F:mismatched DNA binding"/>
    <property type="evidence" value="ECO:0007669"/>
    <property type="project" value="InterPro"/>
</dbReference>
<dbReference type="Pfam" id="PF05190">
    <property type="entry name" value="MutS_IV"/>
    <property type="match status" value="1"/>
</dbReference>
<dbReference type="EMBL" id="UOEX01000147">
    <property type="protein sequence ID" value="VAW35916.1"/>
    <property type="molecule type" value="Genomic_DNA"/>
</dbReference>
<dbReference type="FunFam" id="3.40.50.300:FF:000870">
    <property type="entry name" value="MutS protein homolog 4"/>
    <property type="match status" value="1"/>
</dbReference>
<dbReference type="NCBIfam" id="NF003810">
    <property type="entry name" value="PRK05399.1"/>
    <property type="match status" value="1"/>
</dbReference>
<keyword evidence="3" id="KW-0227">DNA damage</keyword>
<dbReference type="NCBIfam" id="TIGR01070">
    <property type="entry name" value="mutS1"/>
    <property type="match status" value="1"/>
</dbReference>
<dbReference type="SMART" id="SM00534">
    <property type="entry name" value="MUTSac"/>
    <property type="match status" value="1"/>
</dbReference>
<reference evidence="9" key="1">
    <citation type="submission" date="2018-06" db="EMBL/GenBank/DDBJ databases">
        <authorList>
            <person name="Zhirakovskaya E."/>
        </authorList>
    </citation>
    <scope>NUCLEOTIDE SEQUENCE</scope>
</reference>
<gene>
    <name evidence="9" type="ORF">MNBD_DELTA03-400</name>
</gene>
<dbReference type="InterPro" id="IPR017261">
    <property type="entry name" value="DNA_mismatch_repair_MutS/MSH"/>
</dbReference>
<dbReference type="PANTHER" id="PTHR11361">
    <property type="entry name" value="DNA MISMATCH REPAIR PROTEIN MUTS FAMILY MEMBER"/>
    <property type="match status" value="1"/>
</dbReference>
<dbReference type="Gene3D" id="3.40.1170.10">
    <property type="entry name" value="DNA repair protein MutS, domain I"/>
    <property type="match status" value="1"/>
</dbReference>
<dbReference type="HAMAP" id="MF_00096">
    <property type="entry name" value="MutS"/>
    <property type="match status" value="1"/>
</dbReference>
<dbReference type="PROSITE" id="PS00486">
    <property type="entry name" value="DNA_MISMATCH_REPAIR_2"/>
    <property type="match status" value="1"/>
</dbReference>
<dbReference type="InterPro" id="IPR036187">
    <property type="entry name" value="DNA_mismatch_repair_MutS_sf"/>
</dbReference>
<dbReference type="GO" id="GO:0140664">
    <property type="term" value="F:ATP-dependent DNA damage sensor activity"/>
    <property type="evidence" value="ECO:0007669"/>
    <property type="project" value="InterPro"/>
</dbReference>
<evidence type="ECO:0000313" key="9">
    <source>
        <dbReference type="EMBL" id="VAW35916.1"/>
    </source>
</evidence>
<dbReference type="GO" id="GO:0006298">
    <property type="term" value="P:mismatch repair"/>
    <property type="evidence" value="ECO:0007669"/>
    <property type="project" value="InterPro"/>
</dbReference>
<dbReference type="Gene3D" id="1.10.1420.10">
    <property type="match status" value="2"/>
</dbReference>
<sequence>MSQKLTPMLQQYLAIKAEHEDAILFYRMGDFYEMFFDDAVTASQILGITLTSRNSKADKDKIPLCGVPYHAAAGYLNKLIRAGLKVAICEQVENPKEAKGVVKREVIRVITPGLATNEQLLDDKSNLYIAAVSPPTRKTGPWGLSIIDLSTGEFMAGEFQEQRTIGDEIIRRQPQEILYPDFPETDENFNKLLQFVRQVLPDIFLSPRPKTDFASDSAHEILTEHFKTANLAGFGCENFSTGLTAAGALFTYVSETQKTGLSHIAKITAMELDNLLIIDESSRRNLEITQSIADGRRQGSLLEVLDFTRTPMGARLLKKNILEPRREPAAINERLDTVSYLYKNAALREDLREGLTKIHDLERLNSRMVLGQGNARDLTALKCSLQELPELRAKLRDADDRRLGEIHQELDTLDDLAALLERAIREEAPIILRDGKLIKPGFNAELDELMEISTSGKRLILELENREKEHSGINNLKIGFNKVFGYYLEVSKAQSTRVPDYFIRKQTLVNAERFITPELKEFENKVLGAEEKRVELEYRLFTEVRAEAAAQSPRILAAARRLAWLDFFTSLAEAARRYKYIRPEVNDKGEIIISEGRHPVIEQALPAGRFVPNDLHLDQRENEVLIITGPNMAGKSTVLRQAALIVLMAQMGSFVPAHKAVIGAVDRIFTRVGAMDNLRQGQSTFMVEMNETANILNNVTDKSLVILDEIGRGTSTFDGLAIAWAVTEDLINKNGCGVKTIFATHYHELIELAGTSKRVKNFNIAVREWNERIIFLHKLLAGGTNKSYGIQVAALAGVPDPVIKRAKELLKNIEQGEFNQYGKPCITGGDTARTRPGAPAQLELFAPAADPLHIKLAGVDPNLLSPMEALTMLYELKGLAQTTENN</sequence>
<evidence type="ECO:0000256" key="7">
    <source>
        <dbReference type="ARBA" id="ARBA00024647"/>
    </source>
</evidence>